<proteinExistence type="predicted"/>
<name>A0A6A6QH54_9PEZI</name>
<feature type="region of interest" description="Disordered" evidence="1">
    <location>
        <begin position="1"/>
        <end position="53"/>
    </location>
</feature>
<organism evidence="2 3">
    <name type="scientific">Lophium mytilinum</name>
    <dbReference type="NCBI Taxonomy" id="390894"/>
    <lineage>
        <taxon>Eukaryota</taxon>
        <taxon>Fungi</taxon>
        <taxon>Dikarya</taxon>
        <taxon>Ascomycota</taxon>
        <taxon>Pezizomycotina</taxon>
        <taxon>Dothideomycetes</taxon>
        <taxon>Pleosporomycetidae</taxon>
        <taxon>Mytilinidiales</taxon>
        <taxon>Mytilinidiaceae</taxon>
        <taxon>Lophium</taxon>
    </lineage>
</organism>
<gene>
    <name evidence="2" type="ORF">BU16DRAFT_565088</name>
</gene>
<dbReference type="AlphaFoldDB" id="A0A6A6QH54"/>
<protein>
    <submittedName>
        <fullName evidence="2">Uncharacterized protein</fullName>
    </submittedName>
</protein>
<feature type="compositionally biased region" description="Basic and acidic residues" evidence="1">
    <location>
        <begin position="353"/>
        <end position="364"/>
    </location>
</feature>
<keyword evidence="3" id="KW-1185">Reference proteome</keyword>
<feature type="region of interest" description="Disordered" evidence="1">
    <location>
        <begin position="341"/>
        <end position="385"/>
    </location>
</feature>
<evidence type="ECO:0000313" key="2">
    <source>
        <dbReference type="EMBL" id="KAF2491384.1"/>
    </source>
</evidence>
<evidence type="ECO:0000313" key="3">
    <source>
        <dbReference type="Proteomes" id="UP000799750"/>
    </source>
</evidence>
<evidence type="ECO:0000256" key="1">
    <source>
        <dbReference type="SAM" id="MobiDB-lite"/>
    </source>
</evidence>
<feature type="compositionally biased region" description="Basic and acidic residues" evidence="1">
    <location>
        <begin position="1"/>
        <end position="12"/>
    </location>
</feature>
<dbReference type="EMBL" id="MU004195">
    <property type="protein sequence ID" value="KAF2491384.1"/>
    <property type="molecule type" value="Genomic_DNA"/>
</dbReference>
<feature type="compositionally biased region" description="Basic and acidic residues" evidence="1">
    <location>
        <begin position="37"/>
        <end position="46"/>
    </location>
</feature>
<dbReference type="Proteomes" id="UP000799750">
    <property type="component" value="Unassembled WGS sequence"/>
</dbReference>
<feature type="region of interest" description="Disordered" evidence="1">
    <location>
        <begin position="299"/>
        <end position="325"/>
    </location>
</feature>
<accession>A0A6A6QH54</accession>
<feature type="compositionally biased region" description="Basic and acidic residues" evidence="1">
    <location>
        <begin position="19"/>
        <end position="28"/>
    </location>
</feature>
<reference evidence="2" key="1">
    <citation type="journal article" date="2020" name="Stud. Mycol.">
        <title>101 Dothideomycetes genomes: a test case for predicting lifestyles and emergence of pathogens.</title>
        <authorList>
            <person name="Haridas S."/>
            <person name="Albert R."/>
            <person name="Binder M."/>
            <person name="Bloem J."/>
            <person name="Labutti K."/>
            <person name="Salamov A."/>
            <person name="Andreopoulos B."/>
            <person name="Baker S."/>
            <person name="Barry K."/>
            <person name="Bills G."/>
            <person name="Bluhm B."/>
            <person name="Cannon C."/>
            <person name="Castanera R."/>
            <person name="Culley D."/>
            <person name="Daum C."/>
            <person name="Ezra D."/>
            <person name="Gonzalez J."/>
            <person name="Henrissat B."/>
            <person name="Kuo A."/>
            <person name="Liang C."/>
            <person name="Lipzen A."/>
            <person name="Lutzoni F."/>
            <person name="Magnuson J."/>
            <person name="Mondo S."/>
            <person name="Nolan M."/>
            <person name="Ohm R."/>
            <person name="Pangilinan J."/>
            <person name="Park H.-J."/>
            <person name="Ramirez L."/>
            <person name="Alfaro M."/>
            <person name="Sun H."/>
            <person name="Tritt A."/>
            <person name="Yoshinaga Y."/>
            <person name="Zwiers L.-H."/>
            <person name="Turgeon B."/>
            <person name="Goodwin S."/>
            <person name="Spatafora J."/>
            <person name="Crous P."/>
            <person name="Grigoriev I."/>
        </authorList>
    </citation>
    <scope>NUCLEOTIDE SEQUENCE</scope>
    <source>
        <strain evidence="2">CBS 269.34</strain>
    </source>
</reference>
<feature type="compositionally biased region" description="Basic and acidic residues" evidence="1">
    <location>
        <begin position="315"/>
        <end position="325"/>
    </location>
</feature>
<sequence>MAHKREEYHSEAARQSPAGKDKRKEWTLKSKRPSMRKSIEQERSKSETVPANRAAVHTVPFPTSCKTLIRPLSSSYSLPSIAQSTPPPLEPLARPLDASDATQSDVNYIDLDSTVGPLVSAIKKRMIEAVSSANAEIIEGLAARDKCIEVAESKSNLDRPELDNLNQKIKEDEKMYRTLIVSIALDKRKRQTLEENIQLNIKCQQSAREEHKKLEIRIHRELEKRFATLKRRLDLDDGEKPSGEGGHHPFKRIREQHPIKIAQCYSHNKTEPEFNEEAEDVCLGEPREAFQDATEYATNYGVNNDANGGAEEDSKEAIDECSHEGVEELPFKEVVGEFLEEDISQQDLDNVGVDERSASHFMPKEEDEDPDYQPSSGTDDSEDSD</sequence>